<feature type="domain" description="KIB1-4 beta-propeller" evidence="1">
    <location>
        <begin position="1"/>
        <end position="209"/>
    </location>
</feature>
<dbReference type="CDD" id="cd06222">
    <property type="entry name" value="RNase_H_like"/>
    <property type="match status" value="1"/>
</dbReference>
<protein>
    <recommendedName>
        <fullName evidence="1">KIB1-4 beta-propeller domain-containing protein</fullName>
    </recommendedName>
</protein>
<dbReference type="Pfam" id="PF03478">
    <property type="entry name" value="Beta-prop_KIB1-4"/>
    <property type="match status" value="1"/>
</dbReference>
<name>A0AAN8YIS9_SOLBU</name>
<dbReference type="InterPro" id="IPR012337">
    <property type="entry name" value="RNaseH-like_sf"/>
</dbReference>
<dbReference type="PANTHER" id="PTHR44259">
    <property type="entry name" value="OS07G0183000 PROTEIN-RELATED"/>
    <property type="match status" value="1"/>
</dbReference>
<keyword evidence="3" id="KW-1185">Reference proteome</keyword>
<accession>A0AAN8YIS9</accession>
<organism evidence="2 3">
    <name type="scientific">Solanum bulbocastanum</name>
    <name type="common">Wild potato</name>
    <dbReference type="NCBI Taxonomy" id="147425"/>
    <lineage>
        <taxon>Eukaryota</taxon>
        <taxon>Viridiplantae</taxon>
        <taxon>Streptophyta</taxon>
        <taxon>Embryophyta</taxon>
        <taxon>Tracheophyta</taxon>
        <taxon>Spermatophyta</taxon>
        <taxon>Magnoliopsida</taxon>
        <taxon>eudicotyledons</taxon>
        <taxon>Gunneridae</taxon>
        <taxon>Pentapetalae</taxon>
        <taxon>asterids</taxon>
        <taxon>lamiids</taxon>
        <taxon>Solanales</taxon>
        <taxon>Solanaceae</taxon>
        <taxon>Solanoideae</taxon>
        <taxon>Solaneae</taxon>
        <taxon>Solanum</taxon>
    </lineage>
</organism>
<dbReference type="PANTHER" id="PTHR44259:SF108">
    <property type="entry name" value="F-BOX PROTEIN SKIP23-LIKE"/>
    <property type="match status" value="1"/>
</dbReference>
<dbReference type="Proteomes" id="UP001371456">
    <property type="component" value="Unassembled WGS sequence"/>
</dbReference>
<dbReference type="InterPro" id="IPR044730">
    <property type="entry name" value="RNase_H-like_dom_plant"/>
</dbReference>
<sequence>MVIEGNINFVSFWRPGDLRWTRIESSPSVHCDIVYFNGKFYAVDWAGRVLAYDVIQSGPTQIVAQLQLPSKYIYRSRVVHCRITRITICSCEMWCSGWVKYNTDGASRGNPGVSSYAFCLRDDRGDIIYAEGATIESTTSTVAEAKAILEASKHYIGDRALFLGANASRSVQASQFPGLKPNRIYFTNDYCESYLAYVQGGGLDMGIFNLGDGTIQPHNDRVSLSPVCPPTWVTPTLN</sequence>
<evidence type="ECO:0000259" key="1">
    <source>
        <dbReference type="Pfam" id="PF03478"/>
    </source>
</evidence>
<proteinExistence type="predicted"/>
<reference evidence="2 3" key="1">
    <citation type="submission" date="2024-02" db="EMBL/GenBank/DDBJ databases">
        <title>de novo genome assembly of Solanum bulbocastanum strain 11H21.</title>
        <authorList>
            <person name="Hosaka A.J."/>
        </authorList>
    </citation>
    <scope>NUCLEOTIDE SEQUENCE [LARGE SCALE GENOMIC DNA]</scope>
    <source>
        <tissue evidence="2">Young leaves</tissue>
    </source>
</reference>
<comment type="caution">
    <text evidence="2">The sequence shown here is derived from an EMBL/GenBank/DDBJ whole genome shotgun (WGS) entry which is preliminary data.</text>
</comment>
<evidence type="ECO:0000313" key="2">
    <source>
        <dbReference type="EMBL" id="KAK6795234.1"/>
    </source>
</evidence>
<dbReference type="InterPro" id="IPR036397">
    <property type="entry name" value="RNaseH_sf"/>
</dbReference>
<gene>
    <name evidence="2" type="ORF">RDI58_008687</name>
</gene>
<dbReference type="InterPro" id="IPR050942">
    <property type="entry name" value="F-box_BR-signaling"/>
</dbReference>
<dbReference type="SUPFAM" id="SSF53098">
    <property type="entry name" value="Ribonuclease H-like"/>
    <property type="match status" value="1"/>
</dbReference>
<dbReference type="GO" id="GO:0003676">
    <property type="term" value="F:nucleic acid binding"/>
    <property type="evidence" value="ECO:0007669"/>
    <property type="project" value="InterPro"/>
</dbReference>
<evidence type="ECO:0000313" key="3">
    <source>
        <dbReference type="Proteomes" id="UP001371456"/>
    </source>
</evidence>
<dbReference type="AlphaFoldDB" id="A0AAN8YIS9"/>
<dbReference type="EMBL" id="JBANQN010000003">
    <property type="protein sequence ID" value="KAK6795234.1"/>
    <property type="molecule type" value="Genomic_DNA"/>
</dbReference>
<dbReference type="Gene3D" id="3.30.420.10">
    <property type="entry name" value="Ribonuclease H-like superfamily/Ribonuclease H"/>
    <property type="match status" value="1"/>
</dbReference>
<dbReference type="InterPro" id="IPR005174">
    <property type="entry name" value="KIB1-4_b-propeller"/>
</dbReference>